<evidence type="ECO:0000256" key="3">
    <source>
        <dbReference type="SAM" id="MobiDB-lite"/>
    </source>
</evidence>
<dbReference type="InterPro" id="IPR006635">
    <property type="entry name" value="NEAT_dom"/>
</dbReference>
<dbReference type="Gene3D" id="2.60.40.1850">
    <property type="match status" value="2"/>
</dbReference>
<accession>A0ABR5TLP3</accession>
<dbReference type="EMBL" id="LSDB01000028">
    <property type="protein sequence ID" value="KXB57914.1"/>
    <property type="molecule type" value="Genomic_DNA"/>
</dbReference>
<evidence type="ECO:0000313" key="7">
    <source>
        <dbReference type="EMBL" id="KXB57914.1"/>
    </source>
</evidence>
<comment type="caution">
    <text evidence="7">The sequence shown here is derived from an EMBL/GenBank/DDBJ whole genome shotgun (WGS) entry which is preliminary data.</text>
</comment>
<dbReference type="CDD" id="cd06920">
    <property type="entry name" value="NEAT"/>
    <property type="match status" value="1"/>
</dbReference>
<gene>
    <name evidence="7" type="ORF">HMPREF1871_00729</name>
</gene>
<feature type="transmembrane region" description="Helical" evidence="4">
    <location>
        <begin position="403"/>
        <end position="420"/>
    </location>
</feature>
<sequence length="426" mass="46423">MNLKKKFLAVSLALATALSFNVFVETPNSQVKAEEKLNVKNLKDGTYDIDVDIMHAHTAGQKSMADGAVEKSATKLIVENGQYKVRLTFKPLTRDFGGDTFTGYLGNLSYYDADGSVKDCKVVEWYGENDKDDFMDVYTQKYPDRTVYPKVLEYPIDKNQIDDNNNTLETRVKVFVPVMESIGGSGSGMGTQDAKPVFDFSKILGVDRTAPSSDSNDTSSNDANSGSGDSGSGEVPSVGTGDAGDLGASLSPQEVAYKWTVPTKLWHATENRPSMGNPALVGTTVIEKGGKFYYTVKFQDLIFGKFQDGITRFWVNGNEVPVKKINEPGLRNPVTVSFVLDSKVNKLSVEVFVPTMEALMPGAGRKPAFLIFDWAHATKEEYHGEIPSELAGATQLPSTGLKTTSTALLGAITLLGALYLRRRLNK</sequence>
<name>A0ABR5TLP3_9BACL</name>
<keyword evidence="4" id="KW-1133">Transmembrane helix</keyword>
<evidence type="ECO:0000259" key="6">
    <source>
        <dbReference type="Pfam" id="PF05031"/>
    </source>
</evidence>
<evidence type="ECO:0000256" key="1">
    <source>
        <dbReference type="ARBA" id="ARBA00004196"/>
    </source>
</evidence>
<keyword evidence="8" id="KW-1185">Reference proteome</keyword>
<protein>
    <submittedName>
        <fullName evidence="7">LPXTG-motif protein cell wall anchor domain protein</fullName>
    </submittedName>
</protein>
<feature type="compositionally biased region" description="Low complexity" evidence="3">
    <location>
        <begin position="212"/>
        <end position="227"/>
    </location>
</feature>
<keyword evidence="2 5" id="KW-0732">Signal</keyword>
<feature type="signal peptide" evidence="5">
    <location>
        <begin position="1"/>
        <end position="24"/>
    </location>
</feature>
<dbReference type="RefSeq" id="WP_066130133.1">
    <property type="nucleotide sequence ID" value="NZ_KQ959879.1"/>
</dbReference>
<organism evidence="7 8">
    <name type="scientific">Gemelliphila asaccharolytica</name>
    <dbReference type="NCBI Taxonomy" id="502393"/>
    <lineage>
        <taxon>Bacteria</taxon>
        <taxon>Bacillati</taxon>
        <taxon>Bacillota</taxon>
        <taxon>Bacilli</taxon>
        <taxon>Bacillales</taxon>
        <taxon>Gemellaceae</taxon>
        <taxon>Gemelliphila</taxon>
    </lineage>
</organism>
<evidence type="ECO:0000256" key="5">
    <source>
        <dbReference type="SAM" id="SignalP"/>
    </source>
</evidence>
<comment type="subcellular location">
    <subcellularLocation>
        <location evidence="1">Cell envelope</location>
    </subcellularLocation>
</comment>
<keyword evidence="4" id="KW-0472">Membrane</keyword>
<evidence type="ECO:0000256" key="4">
    <source>
        <dbReference type="SAM" id="Phobius"/>
    </source>
</evidence>
<dbReference type="Pfam" id="PF05031">
    <property type="entry name" value="NEAT"/>
    <property type="match status" value="1"/>
</dbReference>
<feature type="domain" description="NEAT" evidence="6">
    <location>
        <begin position="41"/>
        <end position="131"/>
    </location>
</feature>
<proteinExistence type="predicted"/>
<keyword evidence="4" id="KW-0812">Transmembrane</keyword>
<reference evidence="7 8" key="1">
    <citation type="submission" date="2016-01" db="EMBL/GenBank/DDBJ databases">
        <authorList>
            <person name="Mitreva M."/>
            <person name="Pepin K.H."/>
            <person name="Mihindukulasuriya K.A."/>
            <person name="Fulton R."/>
            <person name="Fronick C."/>
            <person name="O'Laughlin M."/>
            <person name="Miner T."/>
            <person name="Herter B."/>
            <person name="Rosa B.A."/>
            <person name="Cordes M."/>
            <person name="Tomlinson C."/>
            <person name="Wollam A."/>
            <person name="Palsikar V.B."/>
            <person name="Mardis E.R."/>
            <person name="Wilson R.K."/>
        </authorList>
    </citation>
    <scope>NUCLEOTIDE SEQUENCE [LARGE SCALE GENOMIC DNA]</scope>
    <source>
        <strain evidence="7 8">KA00071</strain>
    </source>
</reference>
<dbReference type="InterPro" id="IPR037250">
    <property type="entry name" value="NEAT_dom_sf"/>
</dbReference>
<dbReference type="Proteomes" id="UP000070467">
    <property type="component" value="Unassembled WGS sequence"/>
</dbReference>
<feature type="chain" id="PRO_5045714180" evidence="5">
    <location>
        <begin position="25"/>
        <end position="426"/>
    </location>
</feature>
<evidence type="ECO:0000313" key="8">
    <source>
        <dbReference type="Proteomes" id="UP000070467"/>
    </source>
</evidence>
<dbReference type="NCBIfam" id="TIGR01167">
    <property type="entry name" value="LPXTG_anchor"/>
    <property type="match status" value="1"/>
</dbReference>
<dbReference type="SUPFAM" id="SSF158911">
    <property type="entry name" value="NEAT domain-like"/>
    <property type="match status" value="2"/>
</dbReference>
<feature type="region of interest" description="Disordered" evidence="3">
    <location>
        <begin position="209"/>
        <end position="246"/>
    </location>
</feature>
<evidence type="ECO:0000256" key="2">
    <source>
        <dbReference type="ARBA" id="ARBA00022729"/>
    </source>
</evidence>